<dbReference type="InterPro" id="IPR050080">
    <property type="entry name" value="RNase_PH"/>
</dbReference>
<dbReference type="GO" id="GO:0071051">
    <property type="term" value="P:poly(A)-dependent snoRNA 3'-end processing"/>
    <property type="evidence" value="ECO:0007669"/>
    <property type="project" value="TreeGrafter"/>
</dbReference>
<dbReference type="GO" id="GO:0034475">
    <property type="term" value="P:U4 snRNA 3'-end processing"/>
    <property type="evidence" value="ECO:0007669"/>
    <property type="project" value="TreeGrafter"/>
</dbReference>
<reference evidence="10 11" key="1">
    <citation type="submission" date="2013-07" db="EMBL/GenBank/DDBJ databases">
        <title>The Genome Sequence of Cryptococcus heveanensis BCC8398.</title>
        <authorList>
            <consortium name="The Broad Institute Genome Sequencing Platform"/>
            <person name="Cuomo C."/>
            <person name="Litvintseva A."/>
            <person name="Chen Y."/>
            <person name="Heitman J."/>
            <person name="Sun S."/>
            <person name="Springer D."/>
            <person name="Dromer F."/>
            <person name="Young S.K."/>
            <person name="Zeng Q."/>
            <person name="Gargeya S."/>
            <person name="Fitzgerald M."/>
            <person name="Abouelleil A."/>
            <person name="Alvarado L."/>
            <person name="Berlin A.M."/>
            <person name="Chapman S.B."/>
            <person name="Dewar J."/>
            <person name="Goldberg J."/>
            <person name="Griggs A."/>
            <person name="Gujja S."/>
            <person name="Hansen M."/>
            <person name="Howarth C."/>
            <person name="Imamovic A."/>
            <person name="Larimer J."/>
            <person name="McCowan C."/>
            <person name="Murphy C."/>
            <person name="Pearson M."/>
            <person name="Priest M."/>
            <person name="Roberts A."/>
            <person name="Saif S."/>
            <person name="Shea T."/>
            <person name="Sykes S."/>
            <person name="Wortman J."/>
            <person name="Nusbaum C."/>
            <person name="Birren B."/>
        </authorList>
    </citation>
    <scope>NUCLEOTIDE SEQUENCE [LARGE SCALE GENOMIC DNA]</scope>
    <source>
        <strain evidence="10 11">BCC8398</strain>
    </source>
</reference>
<accession>A0A1B9GS96</accession>
<reference evidence="11" key="2">
    <citation type="submission" date="2013-12" db="EMBL/GenBank/DDBJ databases">
        <title>Evolution of pathogenesis and genome organization in the Tremellales.</title>
        <authorList>
            <person name="Cuomo C."/>
            <person name="Litvintseva A."/>
            <person name="Heitman J."/>
            <person name="Chen Y."/>
            <person name="Sun S."/>
            <person name="Springer D."/>
            <person name="Dromer F."/>
            <person name="Young S."/>
            <person name="Zeng Q."/>
            <person name="Chapman S."/>
            <person name="Gujja S."/>
            <person name="Saif S."/>
            <person name="Birren B."/>
        </authorList>
    </citation>
    <scope>NUCLEOTIDE SEQUENCE [LARGE SCALE GENOMIC DNA]</scope>
    <source>
        <strain evidence="11">BCC8398</strain>
    </source>
</reference>
<feature type="domain" description="Exoribonuclease phosphorolytic" evidence="9">
    <location>
        <begin position="43"/>
        <end position="170"/>
    </location>
</feature>
<dbReference type="GO" id="GO:0003723">
    <property type="term" value="F:RNA binding"/>
    <property type="evidence" value="ECO:0007669"/>
    <property type="project" value="UniProtKB-KW"/>
</dbReference>
<dbReference type="InterPro" id="IPR036345">
    <property type="entry name" value="ExoRNase_PH_dom2_sf"/>
</dbReference>
<evidence type="ECO:0000313" key="10">
    <source>
        <dbReference type="EMBL" id="OCF33838.1"/>
    </source>
</evidence>
<dbReference type="OrthoDB" id="2504340at2759"/>
<comment type="subcellular location">
    <subcellularLocation>
        <location evidence="2">Cytoplasm</location>
    </subcellularLocation>
    <subcellularLocation>
        <location evidence="1">Nucleus</location>
    </subcellularLocation>
</comment>
<keyword evidence="4" id="KW-0963">Cytoplasm</keyword>
<dbReference type="Pfam" id="PF01138">
    <property type="entry name" value="RNase_PH"/>
    <property type="match status" value="1"/>
</dbReference>
<evidence type="ECO:0000256" key="4">
    <source>
        <dbReference type="ARBA" id="ARBA00022490"/>
    </source>
</evidence>
<dbReference type="GO" id="GO:0005730">
    <property type="term" value="C:nucleolus"/>
    <property type="evidence" value="ECO:0007669"/>
    <property type="project" value="TreeGrafter"/>
</dbReference>
<dbReference type="SUPFAM" id="SSF54211">
    <property type="entry name" value="Ribosomal protein S5 domain 2-like"/>
    <property type="match status" value="1"/>
</dbReference>
<gene>
    <name evidence="10" type="ORF">I316_04550</name>
</gene>
<dbReference type="AlphaFoldDB" id="A0A1B9GS96"/>
<evidence type="ECO:0000256" key="2">
    <source>
        <dbReference type="ARBA" id="ARBA00004496"/>
    </source>
</evidence>
<evidence type="ECO:0000256" key="8">
    <source>
        <dbReference type="ARBA" id="ARBA00023242"/>
    </source>
</evidence>
<dbReference type="PANTHER" id="PTHR11953">
    <property type="entry name" value="EXOSOME COMPLEX COMPONENT"/>
    <property type="match status" value="1"/>
</dbReference>
<evidence type="ECO:0000256" key="5">
    <source>
        <dbReference type="ARBA" id="ARBA00022552"/>
    </source>
</evidence>
<dbReference type="GO" id="GO:0016075">
    <property type="term" value="P:rRNA catabolic process"/>
    <property type="evidence" value="ECO:0007669"/>
    <property type="project" value="TreeGrafter"/>
</dbReference>
<dbReference type="InterPro" id="IPR027408">
    <property type="entry name" value="PNPase/RNase_PH_dom_sf"/>
</dbReference>
<evidence type="ECO:0000259" key="9">
    <source>
        <dbReference type="Pfam" id="PF01138"/>
    </source>
</evidence>
<dbReference type="Gene3D" id="3.30.230.70">
    <property type="entry name" value="GHMP Kinase, N-terminal domain"/>
    <property type="match status" value="1"/>
</dbReference>
<dbReference type="InterPro" id="IPR020568">
    <property type="entry name" value="Ribosomal_Su5_D2-typ_SF"/>
</dbReference>
<keyword evidence="5" id="KW-0698">rRNA processing</keyword>
<dbReference type="GO" id="GO:0071028">
    <property type="term" value="P:nuclear mRNA surveillance"/>
    <property type="evidence" value="ECO:0007669"/>
    <property type="project" value="TreeGrafter"/>
</dbReference>
<dbReference type="Proteomes" id="UP000092666">
    <property type="component" value="Unassembled WGS sequence"/>
</dbReference>
<dbReference type="CDD" id="cd11371">
    <property type="entry name" value="RNase_PH_MTR3"/>
    <property type="match status" value="1"/>
</dbReference>
<keyword evidence="7" id="KW-0694">RNA-binding</keyword>
<proteinExistence type="inferred from homology"/>
<dbReference type="GO" id="GO:0000176">
    <property type="term" value="C:nuclear exosome (RNase complex)"/>
    <property type="evidence" value="ECO:0007669"/>
    <property type="project" value="UniProtKB-ARBA"/>
</dbReference>
<evidence type="ECO:0000256" key="1">
    <source>
        <dbReference type="ARBA" id="ARBA00004123"/>
    </source>
</evidence>
<dbReference type="STRING" id="1296120.A0A1B9GS96"/>
<sequence>MAIFDRRRVPAPEVSIPPIYEPLVGAVDQQEAGPSRRDRTNDEARPIFLKTGLINQANGSGYIESGGVKIACSVYGPRPKLPPYTPQGTLNLEVKFAPFASDPRRAPLRDTEPIPLSVLLTQSLIPTLQLHLLPKSSIDVYLLVLESDTPTNVLSAGLTVASAAIADAGIAMNGLGVGSVVASSSLSSSGSDLAKPSSASLLLLDPSEDEEKASESKVLVGSMPALGRITNLFFTGEAGINEACDMIEKAITSSRDTHTVLAQSLLEGAAERGIGAETATT</sequence>
<evidence type="ECO:0000313" key="11">
    <source>
        <dbReference type="Proteomes" id="UP000092666"/>
    </source>
</evidence>
<dbReference type="GO" id="GO:0000177">
    <property type="term" value="C:cytoplasmic exosome (RNase complex)"/>
    <property type="evidence" value="ECO:0007669"/>
    <property type="project" value="TreeGrafter"/>
</dbReference>
<name>A0A1B9GS96_9TREE</name>
<evidence type="ECO:0000256" key="7">
    <source>
        <dbReference type="ARBA" id="ARBA00022884"/>
    </source>
</evidence>
<dbReference type="InterPro" id="IPR001247">
    <property type="entry name" value="ExoRNase_PH_dom1"/>
</dbReference>
<dbReference type="GO" id="GO:0006364">
    <property type="term" value="P:rRNA processing"/>
    <property type="evidence" value="ECO:0007669"/>
    <property type="project" value="UniProtKB-KW"/>
</dbReference>
<keyword evidence="11" id="KW-1185">Reference proteome</keyword>
<evidence type="ECO:0000256" key="3">
    <source>
        <dbReference type="ARBA" id="ARBA00006678"/>
    </source>
</evidence>
<evidence type="ECO:0000256" key="6">
    <source>
        <dbReference type="ARBA" id="ARBA00022835"/>
    </source>
</evidence>
<dbReference type="PANTHER" id="PTHR11953:SF2">
    <property type="entry name" value="EXOSOME COMPLEX COMPONENT MTR3"/>
    <property type="match status" value="1"/>
</dbReference>
<comment type="similarity">
    <text evidence="3">Belongs to the RNase PH family.</text>
</comment>
<dbReference type="EMBL" id="KI669503">
    <property type="protein sequence ID" value="OCF33838.1"/>
    <property type="molecule type" value="Genomic_DNA"/>
</dbReference>
<keyword evidence="8" id="KW-0539">Nucleus</keyword>
<keyword evidence="6" id="KW-0271">Exosome</keyword>
<dbReference type="SUPFAM" id="SSF55666">
    <property type="entry name" value="Ribonuclease PH domain 2-like"/>
    <property type="match status" value="1"/>
</dbReference>
<organism evidence="10 11">
    <name type="scientific">Kwoniella heveanensis BCC8398</name>
    <dbReference type="NCBI Taxonomy" id="1296120"/>
    <lineage>
        <taxon>Eukaryota</taxon>
        <taxon>Fungi</taxon>
        <taxon>Dikarya</taxon>
        <taxon>Basidiomycota</taxon>
        <taxon>Agaricomycotina</taxon>
        <taxon>Tremellomycetes</taxon>
        <taxon>Tremellales</taxon>
        <taxon>Cryptococcaceae</taxon>
        <taxon>Kwoniella</taxon>
    </lineage>
</organism>
<protein>
    <submittedName>
        <fullName evidence="10">Exosome complex component MTR3</fullName>
    </submittedName>
</protein>